<accession>A0ABT0Q6N9</accession>
<evidence type="ECO:0000256" key="8">
    <source>
        <dbReference type="ARBA" id="ARBA00022989"/>
    </source>
</evidence>
<dbReference type="Proteomes" id="UP001203880">
    <property type="component" value="Unassembled WGS sequence"/>
</dbReference>
<evidence type="ECO:0000256" key="2">
    <source>
        <dbReference type="ARBA" id="ARBA00004162"/>
    </source>
</evidence>
<reference evidence="11" key="1">
    <citation type="submission" date="2022-05" db="EMBL/GenBank/DDBJ databases">
        <authorList>
            <person name="Park J.-S."/>
        </authorList>
    </citation>
    <scope>NUCLEOTIDE SEQUENCE</scope>
    <source>
        <strain evidence="11">2012CJ41-6</strain>
    </source>
</reference>
<evidence type="ECO:0000256" key="4">
    <source>
        <dbReference type="ARBA" id="ARBA00022475"/>
    </source>
</evidence>
<evidence type="ECO:0000313" key="12">
    <source>
        <dbReference type="Proteomes" id="UP001203880"/>
    </source>
</evidence>
<comment type="subcellular location">
    <subcellularLocation>
        <location evidence="10">Cell inner membrane</location>
    </subcellularLocation>
    <subcellularLocation>
        <location evidence="2">Cell membrane</location>
        <topology evidence="2">Single-pass membrane protein</topology>
    </subcellularLocation>
</comment>
<dbReference type="InterPro" id="IPR005503">
    <property type="entry name" value="FliL"/>
</dbReference>
<evidence type="ECO:0000256" key="3">
    <source>
        <dbReference type="ARBA" id="ARBA00008281"/>
    </source>
</evidence>
<evidence type="ECO:0000256" key="10">
    <source>
        <dbReference type="RuleBase" id="RU364125"/>
    </source>
</evidence>
<proteinExistence type="inferred from homology"/>
<evidence type="ECO:0000256" key="6">
    <source>
        <dbReference type="ARBA" id="ARBA00022692"/>
    </source>
</evidence>
<keyword evidence="12" id="KW-1185">Reference proteome</keyword>
<dbReference type="Pfam" id="PF03748">
    <property type="entry name" value="FliL"/>
    <property type="match status" value="1"/>
</dbReference>
<protein>
    <recommendedName>
        <fullName evidence="10">Flagellar protein FliL</fullName>
    </recommendedName>
</protein>
<comment type="function">
    <text evidence="1 10">Controls the rotational direction of flagella during chemotaxis.</text>
</comment>
<comment type="similarity">
    <text evidence="3 10">Belongs to the FliL family.</text>
</comment>
<keyword evidence="11" id="KW-0966">Cell projection</keyword>
<gene>
    <name evidence="11" type="ORF">M3P21_14890</name>
</gene>
<comment type="caution">
    <text evidence="11">The sequence shown here is derived from an EMBL/GenBank/DDBJ whole genome shotgun (WGS) entry which is preliminary data.</text>
</comment>
<keyword evidence="7 10" id="KW-0283">Flagellar rotation</keyword>
<keyword evidence="11" id="KW-0969">Cilium</keyword>
<keyword evidence="8 10" id="KW-1133">Transmembrane helix</keyword>
<sequence length="168" mass="18142">MTDATAEDAEEPPKSGKMGLVLAVLLAVAGAGAGFFLASSGKVPLLGGKNPEQAHVEKSEGASKGYADVKVAFVDLPPVLISLESKRGTRHLRFHAQVEVETKYQTDVEAIIPRIVNVMNSYLRALSLAELQDPLALPRLRAQLLRRLSIVSGEGRVRDLLVMEFILN</sequence>
<keyword evidence="6 10" id="KW-0812">Transmembrane</keyword>
<feature type="transmembrane region" description="Helical" evidence="10">
    <location>
        <begin position="20"/>
        <end position="39"/>
    </location>
</feature>
<evidence type="ECO:0000256" key="5">
    <source>
        <dbReference type="ARBA" id="ARBA00022500"/>
    </source>
</evidence>
<keyword evidence="5 10" id="KW-0145">Chemotaxis</keyword>
<evidence type="ECO:0000313" key="11">
    <source>
        <dbReference type="EMBL" id="MCL6284818.1"/>
    </source>
</evidence>
<evidence type="ECO:0000256" key="1">
    <source>
        <dbReference type="ARBA" id="ARBA00002254"/>
    </source>
</evidence>
<keyword evidence="11" id="KW-0282">Flagellum</keyword>
<keyword evidence="4" id="KW-1003">Cell membrane</keyword>
<evidence type="ECO:0000256" key="7">
    <source>
        <dbReference type="ARBA" id="ARBA00022779"/>
    </source>
</evidence>
<keyword evidence="9 10" id="KW-0472">Membrane</keyword>
<evidence type="ECO:0000256" key="9">
    <source>
        <dbReference type="ARBA" id="ARBA00023136"/>
    </source>
</evidence>
<organism evidence="11 12">
    <name type="scientific">Ruegeria spongiae</name>
    <dbReference type="NCBI Taxonomy" id="2942209"/>
    <lineage>
        <taxon>Bacteria</taxon>
        <taxon>Pseudomonadati</taxon>
        <taxon>Pseudomonadota</taxon>
        <taxon>Alphaproteobacteria</taxon>
        <taxon>Rhodobacterales</taxon>
        <taxon>Roseobacteraceae</taxon>
        <taxon>Ruegeria</taxon>
    </lineage>
</organism>
<dbReference type="EMBL" id="JAMFMB010000019">
    <property type="protein sequence ID" value="MCL6284818.1"/>
    <property type="molecule type" value="Genomic_DNA"/>
</dbReference>
<dbReference type="RefSeq" id="WP_249711038.1">
    <property type="nucleotide sequence ID" value="NZ_JAMFMB010000019.1"/>
</dbReference>
<name>A0ABT0Q6N9_9RHOB</name>
<keyword evidence="10" id="KW-0997">Cell inner membrane</keyword>